<reference evidence="3" key="1">
    <citation type="submission" date="2013-09" db="EMBL/GenBank/DDBJ databases">
        <title>Corchorus olitorius genome sequencing.</title>
        <authorList>
            <person name="Alam M."/>
            <person name="Haque M.S."/>
            <person name="Islam M.S."/>
            <person name="Emdad E.M."/>
            <person name="Islam M.M."/>
            <person name="Ahmed B."/>
            <person name="Halim A."/>
            <person name="Hossen Q.M.M."/>
            <person name="Hossain M.Z."/>
            <person name="Ahmed R."/>
            <person name="Khan M.M."/>
            <person name="Islam R."/>
            <person name="Rashid M.M."/>
            <person name="Khan S.A."/>
            <person name="Rahman M.S."/>
            <person name="Alam M."/>
            <person name="Yahiya A.S."/>
            <person name="Khan M.S."/>
            <person name="Azam M.S."/>
            <person name="Haque T."/>
            <person name="Lashkar M.Z.H."/>
            <person name="Akhand A.I."/>
            <person name="Morshed G."/>
            <person name="Roy S."/>
            <person name="Uddin K.S."/>
            <person name="Rabeya T."/>
            <person name="Hossain A.S."/>
            <person name="Chowdhury A."/>
            <person name="Snigdha A.R."/>
            <person name="Mortoza M.S."/>
            <person name="Matin S.A."/>
            <person name="Hoque S.M.E."/>
            <person name="Islam M.K."/>
            <person name="Roy D.K."/>
            <person name="Haider R."/>
            <person name="Moosa M.M."/>
            <person name="Elias S.M."/>
            <person name="Hasan A.M."/>
            <person name="Jahan S."/>
            <person name="Shafiuddin M."/>
            <person name="Mahmood N."/>
            <person name="Shommy N.S."/>
        </authorList>
    </citation>
    <scope>NUCLEOTIDE SEQUENCE [LARGE SCALE GENOMIC DNA]</scope>
    <source>
        <strain evidence="3">cv. O-4</strain>
    </source>
</reference>
<name>A0A1R3GB66_9ROSI</name>
<accession>A0A1R3GB66</accession>
<evidence type="ECO:0000313" key="2">
    <source>
        <dbReference type="EMBL" id="OMO55250.1"/>
    </source>
</evidence>
<organism evidence="2 3">
    <name type="scientific">Corchorus olitorius</name>
    <dbReference type="NCBI Taxonomy" id="93759"/>
    <lineage>
        <taxon>Eukaryota</taxon>
        <taxon>Viridiplantae</taxon>
        <taxon>Streptophyta</taxon>
        <taxon>Embryophyta</taxon>
        <taxon>Tracheophyta</taxon>
        <taxon>Spermatophyta</taxon>
        <taxon>Magnoliopsida</taxon>
        <taxon>eudicotyledons</taxon>
        <taxon>Gunneridae</taxon>
        <taxon>Pentapetalae</taxon>
        <taxon>rosids</taxon>
        <taxon>malvids</taxon>
        <taxon>Malvales</taxon>
        <taxon>Malvaceae</taxon>
        <taxon>Grewioideae</taxon>
        <taxon>Apeibeae</taxon>
        <taxon>Corchorus</taxon>
    </lineage>
</organism>
<gene>
    <name evidence="2" type="ORF">COLO4_36100</name>
</gene>
<feature type="region of interest" description="Disordered" evidence="1">
    <location>
        <begin position="1"/>
        <end position="20"/>
    </location>
</feature>
<evidence type="ECO:0000256" key="1">
    <source>
        <dbReference type="SAM" id="MobiDB-lite"/>
    </source>
</evidence>
<proteinExistence type="predicted"/>
<sequence>MAGTRAAYGGSAQRKDETGMLKEKATEATFVFGAVSSTFNRIQRKWKKTARISSNYCFEVLA</sequence>
<protein>
    <submittedName>
        <fullName evidence="2">Uncharacterized protein</fullName>
    </submittedName>
</protein>
<dbReference type="AlphaFoldDB" id="A0A1R3GB66"/>
<evidence type="ECO:0000313" key="3">
    <source>
        <dbReference type="Proteomes" id="UP000187203"/>
    </source>
</evidence>
<dbReference type="EMBL" id="AWUE01023005">
    <property type="protein sequence ID" value="OMO55250.1"/>
    <property type="molecule type" value="Genomic_DNA"/>
</dbReference>
<comment type="caution">
    <text evidence="2">The sequence shown here is derived from an EMBL/GenBank/DDBJ whole genome shotgun (WGS) entry which is preliminary data.</text>
</comment>
<dbReference type="Proteomes" id="UP000187203">
    <property type="component" value="Unassembled WGS sequence"/>
</dbReference>
<keyword evidence="3" id="KW-1185">Reference proteome</keyword>